<feature type="signal peptide" evidence="2">
    <location>
        <begin position="1"/>
        <end position="24"/>
    </location>
</feature>
<dbReference type="InterPro" id="IPR011009">
    <property type="entry name" value="Kinase-like_dom_sf"/>
</dbReference>
<evidence type="ECO:0000313" key="5">
    <source>
        <dbReference type="WBParaSite" id="L893_g8780.t1"/>
    </source>
</evidence>
<sequence>MIASMGFATTASLLLFLFFAQCSSSGVVSYGRKTYVVVSIQHGTPKWEFSDLFEHYIKLQTQCSTCVPPAYGLPATFYFGPKSTPWVVNASGEAVTDELRQLLNDTYAFEKVYTTVQSEVNGRVTNDSEHLDQQLKIVVDEMISAKLNNMTLKTLIIITNYFSPNSYSIAQNLNKTYMNFAVQSFTITDFEINTNLTQVLATNSNAFQRDSQILLNTTINSPYSCEERLCKVGLFFELYYHEFSYMGRLLEHKFTDPNILFLNEAAHMSLNVFVMGLIHSKYRNITIFATSPWMGANNTLDYLKAQIYDWAHAETSLNHTHFYKLESDYILGTHAGVTVPNSSYVAMIADAIPLEFIKVLNESPSRPVSQSHYVDIVLLDTYRQYISPMELYEWVTKTFLVLPTTVSKQVGNHVIAVNKTNDKFGWISEYGIMSSVSASAPLGPATHPSHMVTIICSIVGGVLAFVIVVIAIFFWYRRRRRRQAVRKVQDVRTEEVALPDGFRIAVSDVDVKYDEVLGKGVTSVVYKAFIRGAAHVHRTMSSSIKWKFTNCDGAIKMPIEFNYTELIMINKELEAYRRLKYHEHILPCLGWVEMDCRKCLVFELAPMGDLRKYVVAMRDVPSDLPGNGGFAPFIPGPRASALQDYVAQCKMVHRDLAARNILLTADRRAKISDFGLCCDCDETFTYTATLSKRLPIRWLSLEALVDRVFSEKSDVWSCGVLIYEVFSKGVTPYAALSNAEIVDFLAFGDRLERPPLASDDVAATMRSCWEEDVARRPSFEELARTFEEMLEKGAEHYGYLIA</sequence>
<dbReference type="GO" id="GO:0005524">
    <property type="term" value="F:ATP binding"/>
    <property type="evidence" value="ECO:0007669"/>
    <property type="project" value="InterPro"/>
</dbReference>
<name>A0A1I8AT27_9BILA</name>
<dbReference type="Proteomes" id="UP000095287">
    <property type="component" value="Unplaced"/>
</dbReference>
<keyword evidence="1" id="KW-1133">Transmembrane helix</keyword>
<dbReference type="InterPro" id="IPR008266">
    <property type="entry name" value="Tyr_kinase_AS"/>
</dbReference>
<dbReference type="GO" id="GO:0004714">
    <property type="term" value="F:transmembrane receptor protein tyrosine kinase activity"/>
    <property type="evidence" value="ECO:0007669"/>
    <property type="project" value="TreeGrafter"/>
</dbReference>
<evidence type="ECO:0000256" key="1">
    <source>
        <dbReference type="SAM" id="Phobius"/>
    </source>
</evidence>
<keyword evidence="2" id="KW-0732">Signal</keyword>
<dbReference type="PANTHER" id="PTHR24416">
    <property type="entry name" value="TYROSINE-PROTEIN KINASE RECEPTOR"/>
    <property type="match status" value="1"/>
</dbReference>
<dbReference type="CDD" id="cd00192">
    <property type="entry name" value="PTKc"/>
    <property type="match status" value="1"/>
</dbReference>
<dbReference type="InterPro" id="IPR000719">
    <property type="entry name" value="Prot_kinase_dom"/>
</dbReference>
<dbReference type="InterPro" id="IPR050122">
    <property type="entry name" value="RTK"/>
</dbReference>
<keyword evidence="4" id="KW-1185">Reference proteome</keyword>
<proteinExistence type="predicted"/>
<dbReference type="PROSITE" id="PS50011">
    <property type="entry name" value="PROTEIN_KINASE_DOM"/>
    <property type="match status" value="1"/>
</dbReference>
<evidence type="ECO:0000256" key="2">
    <source>
        <dbReference type="SAM" id="SignalP"/>
    </source>
</evidence>
<dbReference type="GO" id="GO:0043235">
    <property type="term" value="C:receptor complex"/>
    <property type="evidence" value="ECO:0007669"/>
    <property type="project" value="TreeGrafter"/>
</dbReference>
<dbReference type="AlphaFoldDB" id="A0A1I8AT27"/>
<dbReference type="WBParaSite" id="L893_g8780.t1">
    <property type="protein sequence ID" value="L893_g8780.t1"/>
    <property type="gene ID" value="L893_g8780"/>
</dbReference>
<evidence type="ECO:0000313" key="4">
    <source>
        <dbReference type="Proteomes" id="UP000095287"/>
    </source>
</evidence>
<accession>A0A1I8AT27</accession>
<protein>
    <submittedName>
        <fullName evidence="5">Protein kinase domain-containing protein</fullName>
    </submittedName>
</protein>
<dbReference type="PRINTS" id="PR00109">
    <property type="entry name" value="TYRKINASE"/>
</dbReference>
<dbReference type="PROSITE" id="PS00109">
    <property type="entry name" value="PROTEIN_KINASE_TYR"/>
    <property type="match status" value="1"/>
</dbReference>
<dbReference type="GO" id="GO:0007169">
    <property type="term" value="P:cell surface receptor protein tyrosine kinase signaling pathway"/>
    <property type="evidence" value="ECO:0007669"/>
    <property type="project" value="TreeGrafter"/>
</dbReference>
<organism evidence="4 5">
    <name type="scientific">Steinernema glaseri</name>
    <dbReference type="NCBI Taxonomy" id="37863"/>
    <lineage>
        <taxon>Eukaryota</taxon>
        <taxon>Metazoa</taxon>
        <taxon>Ecdysozoa</taxon>
        <taxon>Nematoda</taxon>
        <taxon>Chromadorea</taxon>
        <taxon>Rhabditida</taxon>
        <taxon>Tylenchina</taxon>
        <taxon>Panagrolaimomorpha</taxon>
        <taxon>Strongyloidoidea</taxon>
        <taxon>Steinernematidae</taxon>
        <taxon>Steinernema</taxon>
    </lineage>
</organism>
<keyword evidence="1" id="KW-0472">Membrane</keyword>
<evidence type="ECO:0000259" key="3">
    <source>
        <dbReference type="PROSITE" id="PS50011"/>
    </source>
</evidence>
<reference evidence="5" key="1">
    <citation type="submission" date="2016-11" db="UniProtKB">
        <authorList>
            <consortium name="WormBaseParasite"/>
        </authorList>
    </citation>
    <scope>IDENTIFICATION</scope>
</reference>
<dbReference type="PANTHER" id="PTHR24416:SF548">
    <property type="entry name" value="PROTEIN KINASE DOMAIN-CONTAINING PROTEIN"/>
    <property type="match status" value="1"/>
</dbReference>
<dbReference type="GO" id="GO:0005886">
    <property type="term" value="C:plasma membrane"/>
    <property type="evidence" value="ECO:0007669"/>
    <property type="project" value="TreeGrafter"/>
</dbReference>
<feature type="chain" id="PRO_5009315056" evidence="2">
    <location>
        <begin position="25"/>
        <end position="802"/>
    </location>
</feature>
<dbReference type="SUPFAM" id="SSF56112">
    <property type="entry name" value="Protein kinase-like (PK-like)"/>
    <property type="match status" value="1"/>
</dbReference>
<keyword evidence="1" id="KW-0812">Transmembrane</keyword>
<dbReference type="InterPro" id="IPR001245">
    <property type="entry name" value="Ser-Thr/Tyr_kinase_cat_dom"/>
</dbReference>
<dbReference type="CDD" id="cd12087">
    <property type="entry name" value="TM_EGFR-like"/>
    <property type="match status" value="1"/>
</dbReference>
<dbReference type="SMART" id="SM00219">
    <property type="entry name" value="TyrKc"/>
    <property type="match status" value="1"/>
</dbReference>
<feature type="domain" description="Protein kinase" evidence="3">
    <location>
        <begin position="511"/>
        <end position="790"/>
    </location>
</feature>
<dbReference type="Pfam" id="PF07714">
    <property type="entry name" value="PK_Tyr_Ser-Thr"/>
    <property type="match status" value="1"/>
</dbReference>
<feature type="transmembrane region" description="Helical" evidence="1">
    <location>
        <begin position="451"/>
        <end position="476"/>
    </location>
</feature>
<dbReference type="InterPro" id="IPR020635">
    <property type="entry name" value="Tyr_kinase_cat_dom"/>
</dbReference>
<dbReference type="Gene3D" id="1.10.510.10">
    <property type="entry name" value="Transferase(Phosphotransferase) domain 1"/>
    <property type="match status" value="1"/>
</dbReference>